<evidence type="ECO:0000256" key="4">
    <source>
        <dbReference type="ARBA" id="ARBA00022989"/>
    </source>
</evidence>
<comment type="subcellular location">
    <subcellularLocation>
        <location evidence="1">Cell membrane</location>
        <topology evidence="1">Multi-pass membrane protein</topology>
    </subcellularLocation>
</comment>
<dbReference type="Proteomes" id="UP001620295">
    <property type="component" value="Unassembled WGS sequence"/>
</dbReference>
<evidence type="ECO:0000256" key="2">
    <source>
        <dbReference type="ARBA" id="ARBA00022475"/>
    </source>
</evidence>
<keyword evidence="5 7" id="KW-0472">Membrane</keyword>
<evidence type="ECO:0000259" key="8">
    <source>
        <dbReference type="Pfam" id="PF02687"/>
    </source>
</evidence>
<accession>A0ABW8LW74</accession>
<dbReference type="PANTHER" id="PTHR30572:SF4">
    <property type="entry name" value="ABC TRANSPORTER PERMEASE YTRF"/>
    <property type="match status" value="1"/>
</dbReference>
<feature type="domain" description="ABC3 transporter permease C-terminal" evidence="8">
    <location>
        <begin position="715"/>
        <end position="831"/>
    </location>
</feature>
<feature type="domain" description="ABC3 transporter permease C-terminal" evidence="8">
    <location>
        <begin position="271"/>
        <end position="391"/>
    </location>
</feature>
<keyword evidence="2" id="KW-1003">Cell membrane</keyword>
<protein>
    <submittedName>
        <fullName evidence="9">FtsX-like permease family protein</fullName>
    </submittedName>
</protein>
<sequence>MTVRKSRGGMLGLAVATVRARRTAFAGSFTALCLGVAVLTMSALILLSGDGGVPGRYAGAPVLVRSAQGSTGPDGMFLERAPWSAREARELTRELAAVPGVRRAVPDRSFYAQAVADGDPVRDAGQRKGDRLGHGWSGAALAPYRLTAGRAPHRSDEVALDRAIGARPGERITLLTAVGPERFTVSGTVDGPGYYLTDERAAELSGGVRVIGLLTERGADPGAVAAAARSVVKGSAVNGAGEVLSGAARSELTPVRDAKTRWIGGQVLTAMAALSAFATVFVVASTFAFSVAGGRRELGLLRAVGATGRQLRRLLYGQALAVGTVGAAAGALLGAAPAPALGAVLTDAGFLPPGFAVRRQAWVLAATFAAGLAVALTAVWSASRRAARTGPLEALREAAADDRPMTRARALTGIAFTALGCAAATGTAFADPTDMTTLALCTAVGLITGVTLLVPAVVPPLVRAVSWPLARRRGAGGLLVREGMLAAVRRTASTTAPVLATVGFTVLITGNTQTSVHSYATRDTASVRAEAAVVARDGTPGLSDAAAGSVPGTGLLATTVYGGAAKTPMEAAGIDPGAFADVHHRLRTVSGSLTRLRGPGTVAVTESALATLGGRTTTTVTFEDGRAERLRIVAVVSDRTAPTPYAALLPRATVRSHAPSALTDVVYRTGPATSGPATSSAALRGLGAEEVSVADYARRADAEEDRLVEVFTLLLVAMSAGCTGVAVANTLLMSTADRLRDLRLLRLSGATLRHVLWTVAAETTFVVALGSVLGALAALPSLLGVRAGLSGTFGVPVRLIVPAAPVAAAVAGCLVLALAASVLPVRVALAKETRAGAG</sequence>
<dbReference type="InterPro" id="IPR003838">
    <property type="entry name" value="ABC3_permease_C"/>
</dbReference>
<evidence type="ECO:0000256" key="7">
    <source>
        <dbReference type="SAM" id="Phobius"/>
    </source>
</evidence>
<feature type="transmembrane region" description="Helical" evidence="7">
    <location>
        <begin position="755"/>
        <end position="779"/>
    </location>
</feature>
<proteinExistence type="inferred from homology"/>
<reference evidence="9 10" key="1">
    <citation type="submission" date="2024-11" db="EMBL/GenBank/DDBJ databases">
        <title>The Natural Products Discovery Center: Release of the First 8490 Sequenced Strains for Exploring Actinobacteria Biosynthetic Diversity.</title>
        <authorList>
            <person name="Kalkreuter E."/>
            <person name="Kautsar S.A."/>
            <person name="Yang D."/>
            <person name="Bader C.D."/>
            <person name="Teijaro C.N."/>
            <person name="Fluegel L."/>
            <person name="Davis C.M."/>
            <person name="Simpson J.R."/>
            <person name="Lauterbach L."/>
            <person name="Steele A.D."/>
            <person name="Gui C."/>
            <person name="Meng S."/>
            <person name="Li G."/>
            <person name="Viehrig K."/>
            <person name="Ye F."/>
            <person name="Su P."/>
            <person name="Kiefer A.F."/>
            <person name="Nichols A."/>
            <person name="Cepeda A.J."/>
            <person name="Yan W."/>
            <person name="Fan B."/>
            <person name="Jiang Y."/>
            <person name="Adhikari A."/>
            <person name="Zheng C.-J."/>
            <person name="Schuster L."/>
            <person name="Cowan T.M."/>
            <person name="Smanski M.J."/>
            <person name="Chevrette M.G."/>
            <person name="De Carvalho L.P.S."/>
            <person name="Shen B."/>
        </authorList>
    </citation>
    <scope>NUCLEOTIDE SEQUENCE [LARGE SCALE GENOMIC DNA]</scope>
    <source>
        <strain evidence="9 10">NPDC020863</strain>
    </source>
</reference>
<evidence type="ECO:0000256" key="3">
    <source>
        <dbReference type="ARBA" id="ARBA00022692"/>
    </source>
</evidence>
<name>A0ABW8LW74_9ACTN</name>
<keyword evidence="4 7" id="KW-1133">Transmembrane helix</keyword>
<feature type="transmembrane region" description="Helical" evidence="7">
    <location>
        <begin position="710"/>
        <end position="734"/>
    </location>
</feature>
<dbReference type="EMBL" id="JBJDQH010000013">
    <property type="protein sequence ID" value="MFK4270177.1"/>
    <property type="molecule type" value="Genomic_DNA"/>
</dbReference>
<evidence type="ECO:0000313" key="10">
    <source>
        <dbReference type="Proteomes" id="UP001620295"/>
    </source>
</evidence>
<organism evidence="9 10">
    <name type="scientific">Streptomyces milbemycinicus</name>
    <dbReference type="NCBI Taxonomy" id="476552"/>
    <lineage>
        <taxon>Bacteria</taxon>
        <taxon>Bacillati</taxon>
        <taxon>Actinomycetota</taxon>
        <taxon>Actinomycetes</taxon>
        <taxon>Kitasatosporales</taxon>
        <taxon>Streptomycetaceae</taxon>
        <taxon>Streptomyces</taxon>
    </lineage>
</organism>
<keyword evidence="3 7" id="KW-0812">Transmembrane</keyword>
<feature type="transmembrane region" description="Helical" evidence="7">
    <location>
        <begin position="267"/>
        <end position="293"/>
    </location>
</feature>
<feature type="transmembrane region" description="Helical" evidence="7">
    <location>
        <begin position="436"/>
        <end position="462"/>
    </location>
</feature>
<comment type="caution">
    <text evidence="9">The sequence shown here is derived from an EMBL/GenBank/DDBJ whole genome shotgun (WGS) entry which is preliminary data.</text>
</comment>
<keyword evidence="10" id="KW-1185">Reference proteome</keyword>
<gene>
    <name evidence="9" type="ORF">ACI2L5_35355</name>
</gene>
<dbReference type="RefSeq" id="WP_404747934.1">
    <property type="nucleotide sequence ID" value="NZ_JBJDQH010000013.1"/>
</dbReference>
<evidence type="ECO:0000256" key="1">
    <source>
        <dbReference type="ARBA" id="ARBA00004651"/>
    </source>
</evidence>
<feature type="transmembrane region" description="Helical" evidence="7">
    <location>
        <begin position="799"/>
        <end position="825"/>
    </location>
</feature>
<dbReference type="PANTHER" id="PTHR30572">
    <property type="entry name" value="MEMBRANE COMPONENT OF TRANSPORTER-RELATED"/>
    <property type="match status" value="1"/>
</dbReference>
<evidence type="ECO:0000256" key="5">
    <source>
        <dbReference type="ARBA" id="ARBA00023136"/>
    </source>
</evidence>
<feature type="transmembrane region" description="Helical" evidence="7">
    <location>
        <begin position="314"/>
        <end position="341"/>
    </location>
</feature>
<comment type="similarity">
    <text evidence="6">Belongs to the ABC-4 integral membrane protein family.</text>
</comment>
<dbReference type="InterPro" id="IPR050250">
    <property type="entry name" value="Macrolide_Exporter_MacB"/>
</dbReference>
<feature type="transmembrane region" description="Helical" evidence="7">
    <location>
        <begin position="410"/>
        <end position="430"/>
    </location>
</feature>
<dbReference type="Pfam" id="PF02687">
    <property type="entry name" value="FtsX"/>
    <property type="match status" value="2"/>
</dbReference>
<evidence type="ECO:0000256" key="6">
    <source>
        <dbReference type="ARBA" id="ARBA00038076"/>
    </source>
</evidence>
<evidence type="ECO:0000313" key="9">
    <source>
        <dbReference type="EMBL" id="MFK4270177.1"/>
    </source>
</evidence>
<feature type="transmembrane region" description="Helical" evidence="7">
    <location>
        <begin position="361"/>
        <end position="382"/>
    </location>
</feature>